<dbReference type="STRING" id="658057.SAMN04488032_102241"/>
<sequence>MIRFIKRLWSSAPFAVLVLAASLIVAGVFAARSIAFWAYWNDPAHRAQAIEPWMTPKYISHSWRVPPDIVIDAMGPFEHVKKGPMSLEHIAATQDVDPQVIVNAIQDAIQDFTDERQNATSKLKPSKRLPQGVK</sequence>
<evidence type="ECO:0000313" key="1">
    <source>
        <dbReference type="EMBL" id="SLN24871.1"/>
    </source>
</evidence>
<proteinExistence type="predicted"/>
<keyword evidence="2" id="KW-1185">Reference proteome</keyword>
<dbReference type="EMBL" id="FWFW01000002">
    <property type="protein sequence ID" value="SLN24871.1"/>
    <property type="molecule type" value="Genomic_DNA"/>
</dbReference>
<organism evidence="1 2">
    <name type="scientific">Pacificibacter marinus</name>
    <dbReference type="NCBI Taxonomy" id="658057"/>
    <lineage>
        <taxon>Bacteria</taxon>
        <taxon>Pseudomonadati</taxon>
        <taxon>Pseudomonadota</taxon>
        <taxon>Alphaproteobacteria</taxon>
        <taxon>Rhodobacterales</taxon>
        <taxon>Roseobacteraceae</taxon>
        <taxon>Pacificibacter</taxon>
    </lineage>
</organism>
<name>A0A1Y5RT33_9RHOB</name>
<reference evidence="1 2" key="1">
    <citation type="submission" date="2017-03" db="EMBL/GenBank/DDBJ databases">
        <authorList>
            <person name="Afonso C.L."/>
            <person name="Miller P.J."/>
            <person name="Scott M.A."/>
            <person name="Spackman E."/>
            <person name="Goraichik I."/>
            <person name="Dimitrov K.M."/>
            <person name="Suarez D.L."/>
            <person name="Swayne D.E."/>
        </authorList>
    </citation>
    <scope>NUCLEOTIDE SEQUENCE [LARGE SCALE GENOMIC DNA]</scope>
    <source>
        <strain evidence="1 2">CECT 7971</strain>
    </source>
</reference>
<gene>
    <name evidence="1" type="ORF">PAM7971_00845</name>
</gene>
<dbReference type="Proteomes" id="UP000193307">
    <property type="component" value="Unassembled WGS sequence"/>
</dbReference>
<evidence type="ECO:0000313" key="2">
    <source>
        <dbReference type="Proteomes" id="UP000193307"/>
    </source>
</evidence>
<dbReference type="RefSeq" id="WP_085847741.1">
    <property type="nucleotide sequence ID" value="NZ_FNZV01000002.1"/>
</dbReference>
<dbReference type="AlphaFoldDB" id="A0A1Y5RT33"/>
<accession>A0A1Y5RT33</accession>
<dbReference type="OrthoDB" id="159440at2"/>
<protein>
    <submittedName>
        <fullName evidence="1">Uncharacterized protein</fullName>
    </submittedName>
</protein>